<organism evidence="7 8">
    <name type="scientific">Diplocloster agilis</name>
    <dbReference type="NCBI Taxonomy" id="2850323"/>
    <lineage>
        <taxon>Bacteria</taxon>
        <taxon>Bacillati</taxon>
        <taxon>Bacillota</taxon>
        <taxon>Clostridia</taxon>
        <taxon>Lachnospirales</taxon>
        <taxon>Lachnospiraceae</taxon>
        <taxon>Diplocloster</taxon>
    </lineage>
</organism>
<dbReference type="RefSeq" id="WP_238721443.1">
    <property type="nucleotide sequence ID" value="NZ_JAHQCW010000012.1"/>
</dbReference>
<dbReference type="AlphaFoldDB" id="A0A949JZ36"/>
<dbReference type="Pfam" id="PF12833">
    <property type="entry name" value="HTH_18"/>
    <property type="match status" value="1"/>
</dbReference>
<dbReference type="InterPro" id="IPR009057">
    <property type="entry name" value="Homeodomain-like_sf"/>
</dbReference>
<dbReference type="Gene3D" id="1.10.10.60">
    <property type="entry name" value="Homeodomain-like"/>
    <property type="match status" value="1"/>
</dbReference>
<feature type="domain" description="HTH araC/xylS-type" evidence="6">
    <location>
        <begin position="171"/>
        <end position="269"/>
    </location>
</feature>
<dbReference type="PANTHER" id="PTHR46796:SF13">
    <property type="entry name" value="HTH-TYPE TRANSCRIPTIONAL ACTIVATOR RHAS"/>
    <property type="match status" value="1"/>
</dbReference>
<evidence type="ECO:0000259" key="6">
    <source>
        <dbReference type="PROSITE" id="PS01124"/>
    </source>
</evidence>
<keyword evidence="4" id="KW-0010">Activator</keyword>
<keyword evidence="5" id="KW-0804">Transcription</keyword>
<evidence type="ECO:0000313" key="8">
    <source>
        <dbReference type="Proteomes" id="UP000712157"/>
    </source>
</evidence>
<dbReference type="GO" id="GO:0043565">
    <property type="term" value="F:sequence-specific DNA binding"/>
    <property type="evidence" value="ECO:0007669"/>
    <property type="project" value="InterPro"/>
</dbReference>
<dbReference type="SUPFAM" id="SSF51215">
    <property type="entry name" value="Regulatory protein AraC"/>
    <property type="match status" value="1"/>
</dbReference>
<dbReference type="InterPro" id="IPR050204">
    <property type="entry name" value="AraC_XylS_family_regulators"/>
</dbReference>
<keyword evidence="1" id="KW-0963">Cytoplasm</keyword>
<reference evidence="7" key="1">
    <citation type="submission" date="2021-06" db="EMBL/GenBank/DDBJ databases">
        <title>Description of novel taxa of the family Lachnospiraceae.</title>
        <authorList>
            <person name="Chaplin A.V."/>
            <person name="Sokolova S.R."/>
            <person name="Pikina A.P."/>
            <person name="Korzhanova M."/>
            <person name="Belova V."/>
            <person name="Korostin D."/>
            <person name="Efimov B.A."/>
        </authorList>
    </citation>
    <scope>NUCLEOTIDE SEQUENCE</scope>
    <source>
        <strain evidence="7">ASD5720</strain>
    </source>
</reference>
<keyword evidence="2" id="KW-0805">Transcription regulation</keyword>
<dbReference type="PROSITE" id="PS01124">
    <property type="entry name" value="HTH_ARAC_FAMILY_2"/>
    <property type="match status" value="1"/>
</dbReference>
<name>A0A949JZ36_9FIRM</name>
<dbReference type="SMART" id="SM00342">
    <property type="entry name" value="HTH_ARAC"/>
    <property type="match status" value="1"/>
</dbReference>
<accession>A0A949JZ36</accession>
<sequence length="273" mass="31902">MLTIEYCGYHTHNPDHDLIYRPSGTLSYLFLLVLSPMTFYFPDGTCQAARPGACILYAPGVYQHYQAEKEFFNSYVHFFSNGTNLSNEAVSSNENILSGKTLRINRLFYPDSADRLNWLIKQIYHEYLNHTADSEEMTDLYLRQLLILLQRDQRRESIPAEQRSGIYPELLALREQMLSSCERPWAVEQLCDILNIGKSQLYQYYRRFFHSSPKEDLIQARLQKARYLMTNSNVTIQQAAFDSGFQNICHFNRQFKLHCGCTPGEYRNSLQGR</sequence>
<keyword evidence="8" id="KW-1185">Reference proteome</keyword>
<evidence type="ECO:0000256" key="4">
    <source>
        <dbReference type="ARBA" id="ARBA00023159"/>
    </source>
</evidence>
<evidence type="ECO:0000256" key="1">
    <source>
        <dbReference type="ARBA" id="ARBA00022490"/>
    </source>
</evidence>
<dbReference type="PANTHER" id="PTHR46796">
    <property type="entry name" value="HTH-TYPE TRANSCRIPTIONAL ACTIVATOR RHAS-RELATED"/>
    <property type="match status" value="1"/>
</dbReference>
<evidence type="ECO:0000313" key="7">
    <source>
        <dbReference type="EMBL" id="MBU9736719.1"/>
    </source>
</evidence>
<evidence type="ECO:0000256" key="5">
    <source>
        <dbReference type="ARBA" id="ARBA00023163"/>
    </source>
</evidence>
<dbReference type="GO" id="GO:0003700">
    <property type="term" value="F:DNA-binding transcription factor activity"/>
    <property type="evidence" value="ECO:0007669"/>
    <property type="project" value="InterPro"/>
</dbReference>
<proteinExistence type="predicted"/>
<protein>
    <submittedName>
        <fullName evidence="7">AraC family transcriptional regulator</fullName>
    </submittedName>
</protein>
<dbReference type="InterPro" id="IPR018060">
    <property type="entry name" value="HTH_AraC"/>
</dbReference>
<evidence type="ECO:0000256" key="2">
    <source>
        <dbReference type="ARBA" id="ARBA00023015"/>
    </source>
</evidence>
<dbReference type="EMBL" id="JAHQCW010000012">
    <property type="protein sequence ID" value="MBU9736719.1"/>
    <property type="molecule type" value="Genomic_DNA"/>
</dbReference>
<comment type="caution">
    <text evidence="7">The sequence shown here is derived from an EMBL/GenBank/DDBJ whole genome shotgun (WGS) entry which is preliminary data.</text>
</comment>
<keyword evidence="3" id="KW-0238">DNA-binding</keyword>
<evidence type="ECO:0000256" key="3">
    <source>
        <dbReference type="ARBA" id="ARBA00023125"/>
    </source>
</evidence>
<dbReference type="PROSITE" id="PS00041">
    <property type="entry name" value="HTH_ARAC_FAMILY_1"/>
    <property type="match status" value="1"/>
</dbReference>
<dbReference type="InterPro" id="IPR037923">
    <property type="entry name" value="HTH-like"/>
</dbReference>
<dbReference type="Proteomes" id="UP000712157">
    <property type="component" value="Unassembled WGS sequence"/>
</dbReference>
<gene>
    <name evidence="7" type="ORF">KTH89_09225</name>
</gene>
<dbReference type="InterPro" id="IPR018062">
    <property type="entry name" value="HTH_AraC-typ_CS"/>
</dbReference>
<dbReference type="SUPFAM" id="SSF46689">
    <property type="entry name" value="Homeodomain-like"/>
    <property type="match status" value="1"/>
</dbReference>